<gene>
    <name evidence="13" type="ORF">AFUS01_LOCUS45076</name>
</gene>
<feature type="chain" id="PRO_5035147227" description="Peptidase M14 domain-containing protein" evidence="11">
    <location>
        <begin position="23"/>
        <end position="458"/>
    </location>
</feature>
<evidence type="ECO:0000259" key="12">
    <source>
        <dbReference type="PROSITE" id="PS52035"/>
    </source>
</evidence>
<feature type="domain" description="Peptidase M14" evidence="12">
    <location>
        <begin position="127"/>
        <end position="456"/>
    </location>
</feature>
<feature type="active site" description="Proton donor/acceptor" evidence="10">
    <location>
        <position position="422"/>
    </location>
</feature>
<dbReference type="Pfam" id="PF02244">
    <property type="entry name" value="Propep_M14"/>
    <property type="match status" value="1"/>
</dbReference>
<evidence type="ECO:0000256" key="11">
    <source>
        <dbReference type="SAM" id="SignalP"/>
    </source>
</evidence>
<dbReference type="OrthoDB" id="3626597at2759"/>
<dbReference type="GO" id="GO:0008270">
    <property type="term" value="F:zinc ion binding"/>
    <property type="evidence" value="ECO:0007669"/>
    <property type="project" value="InterPro"/>
</dbReference>
<keyword evidence="3" id="KW-0121">Carboxypeptidase</keyword>
<dbReference type="InterPro" id="IPR003146">
    <property type="entry name" value="M14A_act_pep"/>
</dbReference>
<evidence type="ECO:0000256" key="5">
    <source>
        <dbReference type="ARBA" id="ARBA00022723"/>
    </source>
</evidence>
<proteinExistence type="inferred from homology"/>
<dbReference type="GO" id="GO:0005615">
    <property type="term" value="C:extracellular space"/>
    <property type="evidence" value="ECO:0007669"/>
    <property type="project" value="TreeGrafter"/>
</dbReference>
<keyword evidence="14" id="KW-1185">Reference proteome</keyword>
<reference evidence="13" key="1">
    <citation type="submission" date="2021-06" db="EMBL/GenBank/DDBJ databases">
        <authorList>
            <person name="Hodson N. C."/>
            <person name="Mongue J. A."/>
            <person name="Jaron S. K."/>
        </authorList>
    </citation>
    <scope>NUCLEOTIDE SEQUENCE</scope>
</reference>
<dbReference type="AlphaFoldDB" id="A0A8J2LHR4"/>
<dbReference type="InterPro" id="IPR057246">
    <property type="entry name" value="CARBOXYPEPT_ZN_1"/>
</dbReference>
<evidence type="ECO:0000256" key="1">
    <source>
        <dbReference type="ARBA" id="ARBA00001947"/>
    </source>
</evidence>
<comment type="similarity">
    <text evidence="2 10">Belongs to the peptidase M14 family.</text>
</comment>
<accession>A0A8J2LHR4</accession>
<evidence type="ECO:0000313" key="13">
    <source>
        <dbReference type="EMBL" id="CAG7835743.1"/>
    </source>
</evidence>
<evidence type="ECO:0000313" key="14">
    <source>
        <dbReference type="Proteomes" id="UP000708208"/>
    </source>
</evidence>
<evidence type="ECO:0000256" key="10">
    <source>
        <dbReference type="PROSITE-ProRule" id="PRU01379"/>
    </source>
</evidence>
<dbReference type="SMART" id="SM00631">
    <property type="entry name" value="Zn_pept"/>
    <property type="match status" value="1"/>
</dbReference>
<dbReference type="PROSITE" id="PS00132">
    <property type="entry name" value="CARBOXYPEPT_ZN_1"/>
    <property type="match status" value="1"/>
</dbReference>
<keyword evidence="6 11" id="KW-0732">Signal</keyword>
<feature type="signal peptide" evidence="11">
    <location>
        <begin position="1"/>
        <end position="22"/>
    </location>
</feature>
<dbReference type="InterPro" id="IPR000834">
    <property type="entry name" value="Peptidase_M14"/>
</dbReference>
<evidence type="ECO:0000256" key="6">
    <source>
        <dbReference type="ARBA" id="ARBA00022729"/>
    </source>
</evidence>
<keyword evidence="5" id="KW-0479">Metal-binding</keyword>
<name>A0A8J2LHR4_9HEXA</name>
<evidence type="ECO:0000256" key="2">
    <source>
        <dbReference type="ARBA" id="ARBA00005988"/>
    </source>
</evidence>
<evidence type="ECO:0000256" key="8">
    <source>
        <dbReference type="ARBA" id="ARBA00022833"/>
    </source>
</evidence>
<dbReference type="Pfam" id="PF00246">
    <property type="entry name" value="Peptidase_M14"/>
    <property type="match status" value="1"/>
</dbReference>
<dbReference type="GO" id="GO:0006508">
    <property type="term" value="P:proteolysis"/>
    <property type="evidence" value="ECO:0007669"/>
    <property type="project" value="UniProtKB-KW"/>
</dbReference>
<evidence type="ECO:0000256" key="3">
    <source>
        <dbReference type="ARBA" id="ARBA00022645"/>
    </source>
</evidence>
<evidence type="ECO:0000256" key="7">
    <source>
        <dbReference type="ARBA" id="ARBA00022801"/>
    </source>
</evidence>
<comment type="caution">
    <text evidence="13">The sequence shown here is derived from an EMBL/GenBank/DDBJ whole genome shotgun (WGS) entry which is preliminary data.</text>
</comment>
<evidence type="ECO:0000256" key="4">
    <source>
        <dbReference type="ARBA" id="ARBA00022670"/>
    </source>
</evidence>
<dbReference type="Proteomes" id="UP000708208">
    <property type="component" value="Unassembled WGS sequence"/>
</dbReference>
<dbReference type="EMBL" id="CAJVCH010570747">
    <property type="protein sequence ID" value="CAG7835743.1"/>
    <property type="molecule type" value="Genomic_DNA"/>
</dbReference>
<dbReference type="PANTHER" id="PTHR11705:SF91">
    <property type="entry name" value="FI01817P-RELATED"/>
    <property type="match status" value="1"/>
</dbReference>
<protein>
    <recommendedName>
        <fullName evidence="12">Peptidase M14 domain-containing protein</fullName>
    </recommendedName>
</protein>
<dbReference type="CDD" id="cd03860">
    <property type="entry name" value="M14_CP_A-B_like"/>
    <property type="match status" value="1"/>
</dbReference>
<keyword evidence="7" id="KW-0378">Hydrolase</keyword>
<evidence type="ECO:0000256" key="9">
    <source>
        <dbReference type="ARBA" id="ARBA00023049"/>
    </source>
</evidence>
<keyword evidence="8" id="KW-0862">Zinc</keyword>
<dbReference type="PROSITE" id="PS52035">
    <property type="entry name" value="PEPTIDASE_M14"/>
    <property type="match status" value="1"/>
</dbReference>
<sequence length="458" mass="50639">MVMARSLILGLSALCIVSSVWALPTSTPEKLQVIRAFAASPSDVSTIRALEKENIKLDFWKDPRLNDHADIMVDSLNLKKVVSILDKNNISHHTMIEDVNSLIAEQERERQEIAANGAQAAGIDWDNYYQLAEIEGWLDNLSRESSAIEGWLDNLSRESSAVSIQNIGTSYEGRTLKVAKISNGSGNSTNKPAILITATIHAREWIAAATATYIIDQLASNSSAHPDILDLVDFYILPVINPDGYAYTASSRLWRKSRSRGSSSCIGTDGNRNFGYKWGDGDVPGSSGDPCSETYRGSAPFSERETAAVRDYIESNSNVNWTVYVTFHSYGQYFMSPWGYTRTLPTGYQAMYFMSPWGYTRTLPTGYQAMKQLSDVAAAALTAKYGTRYSTGSSANVLYYTDGTDQDWAFGSGHFPFSYTMELRDTGSYGFLLPARLIKPTAEETFEAIKTLARNVPK</sequence>
<dbReference type="GO" id="GO:0004181">
    <property type="term" value="F:metallocarboxypeptidase activity"/>
    <property type="evidence" value="ECO:0007669"/>
    <property type="project" value="InterPro"/>
</dbReference>
<keyword evidence="4" id="KW-0645">Protease</keyword>
<comment type="cofactor">
    <cofactor evidence="1">
        <name>Zn(2+)</name>
        <dbReference type="ChEBI" id="CHEBI:29105"/>
    </cofactor>
</comment>
<keyword evidence="9" id="KW-0482">Metalloprotease</keyword>
<organism evidence="13 14">
    <name type="scientific">Allacma fusca</name>
    <dbReference type="NCBI Taxonomy" id="39272"/>
    <lineage>
        <taxon>Eukaryota</taxon>
        <taxon>Metazoa</taxon>
        <taxon>Ecdysozoa</taxon>
        <taxon>Arthropoda</taxon>
        <taxon>Hexapoda</taxon>
        <taxon>Collembola</taxon>
        <taxon>Symphypleona</taxon>
        <taxon>Sminthuridae</taxon>
        <taxon>Allacma</taxon>
    </lineage>
</organism>
<dbReference type="PANTHER" id="PTHR11705">
    <property type="entry name" value="PROTEASE FAMILY M14 CARBOXYPEPTIDASE A,B"/>
    <property type="match status" value="1"/>
</dbReference>
<dbReference type="FunFam" id="3.40.630.10:FF:000084">
    <property type="entry name" value="Carboxypeptidase B2"/>
    <property type="match status" value="1"/>
</dbReference>